<comment type="caution">
    <text evidence="2">The sequence shown here is derived from an EMBL/GenBank/DDBJ whole genome shotgun (WGS) entry which is preliminary data.</text>
</comment>
<dbReference type="Proteomes" id="UP001279734">
    <property type="component" value="Unassembled WGS sequence"/>
</dbReference>
<keyword evidence="3" id="KW-1185">Reference proteome</keyword>
<feature type="region of interest" description="Disordered" evidence="1">
    <location>
        <begin position="57"/>
        <end position="90"/>
    </location>
</feature>
<feature type="compositionally biased region" description="Basic residues" evidence="1">
    <location>
        <begin position="58"/>
        <end position="67"/>
    </location>
</feature>
<name>A0AAD3Y1U3_NEPGR</name>
<evidence type="ECO:0000313" key="2">
    <source>
        <dbReference type="EMBL" id="GMH24329.1"/>
    </source>
</evidence>
<dbReference type="AlphaFoldDB" id="A0AAD3Y1U3"/>
<dbReference type="EMBL" id="BSYO01000027">
    <property type="protein sequence ID" value="GMH24329.1"/>
    <property type="molecule type" value="Genomic_DNA"/>
</dbReference>
<protein>
    <submittedName>
        <fullName evidence="2">Uncharacterized protein</fullName>
    </submittedName>
</protein>
<organism evidence="2 3">
    <name type="scientific">Nepenthes gracilis</name>
    <name type="common">Slender pitcher plant</name>
    <dbReference type="NCBI Taxonomy" id="150966"/>
    <lineage>
        <taxon>Eukaryota</taxon>
        <taxon>Viridiplantae</taxon>
        <taxon>Streptophyta</taxon>
        <taxon>Embryophyta</taxon>
        <taxon>Tracheophyta</taxon>
        <taxon>Spermatophyta</taxon>
        <taxon>Magnoliopsida</taxon>
        <taxon>eudicotyledons</taxon>
        <taxon>Gunneridae</taxon>
        <taxon>Pentapetalae</taxon>
        <taxon>Caryophyllales</taxon>
        <taxon>Nepenthaceae</taxon>
        <taxon>Nepenthes</taxon>
    </lineage>
</organism>
<sequence length="139" mass="15722">MDKGRSSQHPNKRKIATVLPCAGGELNVLVLLPNQASLIIHLQLMADLQLMPLSLPKHNLKPHSRRQNHPESRRSVGRRPQLPSLRLLPPPCLSNRSKWNSQWRNCDYFGITSFVEGNFEVLHRTDGHGGPEAEPEDEN</sequence>
<evidence type="ECO:0000313" key="3">
    <source>
        <dbReference type="Proteomes" id="UP001279734"/>
    </source>
</evidence>
<accession>A0AAD3Y1U3</accession>
<evidence type="ECO:0000256" key="1">
    <source>
        <dbReference type="SAM" id="MobiDB-lite"/>
    </source>
</evidence>
<proteinExistence type="predicted"/>
<gene>
    <name evidence="2" type="ORF">Nepgr_026172</name>
</gene>
<feature type="compositionally biased region" description="Low complexity" evidence="1">
    <location>
        <begin position="78"/>
        <end position="90"/>
    </location>
</feature>
<reference evidence="2" key="1">
    <citation type="submission" date="2023-05" db="EMBL/GenBank/DDBJ databases">
        <title>Nepenthes gracilis genome sequencing.</title>
        <authorList>
            <person name="Fukushima K."/>
        </authorList>
    </citation>
    <scope>NUCLEOTIDE SEQUENCE</scope>
    <source>
        <strain evidence="2">SING2019-196</strain>
    </source>
</reference>